<sequence length="110" mass="13288">MKFKKIFLIVIILMFLYIPAWFIYTRFCLPQYKMTDNTITYKNNVYIRNDSLSSFDEKNVGKAIGIAIYKKRTLTDYIWPFWVSEFKDDKEHNRIFVKGLMDLGSEYDKK</sequence>
<evidence type="ECO:0000313" key="2">
    <source>
        <dbReference type="EMBL" id="GFP75394.1"/>
    </source>
</evidence>
<accession>A0A6V8SDS6</accession>
<protein>
    <submittedName>
        <fullName evidence="2">Uncharacterized protein</fullName>
    </submittedName>
</protein>
<evidence type="ECO:0000256" key="1">
    <source>
        <dbReference type="SAM" id="Phobius"/>
    </source>
</evidence>
<dbReference type="RefSeq" id="WP_183276903.1">
    <property type="nucleotide sequence ID" value="NZ_BLZR01000001.1"/>
</dbReference>
<keyword evidence="1" id="KW-0472">Membrane</keyword>
<comment type="caution">
    <text evidence="2">The sequence shown here is derived from an EMBL/GenBank/DDBJ whole genome shotgun (WGS) entry which is preliminary data.</text>
</comment>
<proteinExistence type="predicted"/>
<evidence type="ECO:0000313" key="3">
    <source>
        <dbReference type="Proteomes" id="UP000580568"/>
    </source>
</evidence>
<feature type="transmembrane region" description="Helical" evidence="1">
    <location>
        <begin position="6"/>
        <end position="24"/>
    </location>
</feature>
<dbReference type="EMBL" id="BLZR01000001">
    <property type="protein sequence ID" value="GFP75394.1"/>
    <property type="molecule type" value="Genomic_DNA"/>
</dbReference>
<keyword evidence="1" id="KW-1133">Transmembrane helix</keyword>
<dbReference type="Proteomes" id="UP000580568">
    <property type="component" value="Unassembled WGS sequence"/>
</dbReference>
<keyword evidence="1" id="KW-0812">Transmembrane</keyword>
<keyword evidence="3" id="KW-1185">Reference proteome</keyword>
<reference evidence="2 3" key="1">
    <citation type="submission" date="2020-07" db="EMBL/GenBank/DDBJ databases">
        <title>A new beta-1,3-glucan-decomposing anaerobic bacterium isolated from anoxic soil subjected to biological soil disinfestation.</title>
        <authorList>
            <person name="Ueki A."/>
            <person name="Tonouchi A."/>
        </authorList>
    </citation>
    <scope>NUCLEOTIDE SEQUENCE [LARGE SCALE GENOMIC DNA]</scope>
    <source>
        <strain evidence="2 3">TW1</strain>
    </source>
</reference>
<organism evidence="2 3">
    <name type="scientific">Clostridium fungisolvens</name>
    <dbReference type="NCBI Taxonomy" id="1604897"/>
    <lineage>
        <taxon>Bacteria</taxon>
        <taxon>Bacillati</taxon>
        <taxon>Bacillota</taxon>
        <taxon>Clostridia</taxon>
        <taxon>Eubacteriales</taxon>
        <taxon>Clostridiaceae</taxon>
        <taxon>Clostridium</taxon>
    </lineage>
</organism>
<name>A0A6V8SDS6_9CLOT</name>
<dbReference type="AlphaFoldDB" id="A0A6V8SDS6"/>
<gene>
    <name evidence="2" type="ORF">bsdtw1_01474</name>
</gene>